<keyword evidence="3" id="KW-1185">Reference proteome</keyword>
<dbReference type="PANTHER" id="PTHR34853">
    <property type="match status" value="1"/>
</dbReference>
<dbReference type="Gene3D" id="3.40.50.1820">
    <property type="entry name" value="alpha/beta hydrolase"/>
    <property type="match status" value="1"/>
</dbReference>
<dbReference type="Proteomes" id="UP000627838">
    <property type="component" value="Unassembled WGS sequence"/>
</dbReference>
<dbReference type="InterPro" id="IPR006311">
    <property type="entry name" value="TAT_signal"/>
</dbReference>
<comment type="caution">
    <text evidence="2">The sequence shown here is derived from an EMBL/GenBank/DDBJ whole genome shotgun (WGS) entry which is preliminary data.</text>
</comment>
<accession>A0ABR9JN69</accession>
<name>A0ABR9JN69_9ACTN</name>
<sequence>MQFIDPRPRPGAKSALRRLPTGIRPRTRAARGTARRRRTLTGCAAAALVLALGAAPAVPASAAPAAPAAPAATDPGPPGDAFYTPPSPLPAGEPGDVIRARPAKAGPPTARGLADAWQVMYLSTDALGERVAVTGIVLVPKGGDAAAAPVVGFGPGTSGPSFRCAPSRFIDQGAFYEQAALNEMLAAGYAVAVTDYEGYQQNPRTTYIVHSMGNALIDAVRAAQRLEEAGLSDTAPVAFRGYSQGGAAAMWAGQKQPAYAPELDVAGIVGGGVPSDLAAVGIALEGADPFGFLLYSMVGMNNAYPELDLESYVNDAGRAMLSAFENDTCTLELLLDHQGKTVPDYFTTSPYASTPWLERVAENTLGGQAPQAPVFQYHSRADEIVAFGQADRLHRDYCSLGVPLTWKAWDGVGHITLVYRGNEDAMAFLGDRFAGEPATSNCA</sequence>
<proteinExistence type="predicted"/>
<gene>
    <name evidence="2" type="ORF">H4W34_001629</name>
</gene>
<dbReference type="RefSeq" id="WP_192758595.1">
    <property type="nucleotide sequence ID" value="NZ_JADBDZ010000001.1"/>
</dbReference>
<dbReference type="InterPro" id="IPR029058">
    <property type="entry name" value="AB_hydrolase_fold"/>
</dbReference>
<feature type="region of interest" description="Disordered" evidence="1">
    <location>
        <begin position="66"/>
        <end position="109"/>
    </location>
</feature>
<dbReference type="Pfam" id="PF03583">
    <property type="entry name" value="LIP"/>
    <property type="match status" value="1"/>
</dbReference>
<evidence type="ECO:0000313" key="3">
    <source>
        <dbReference type="Proteomes" id="UP000627838"/>
    </source>
</evidence>
<dbReference type="PANTHER" id="PTHR34853:SF1">
    <property type="entry name" value="LIPASE 5"/>
    <property type="match status" value="1"/>
</dbReference>
<organism evidence="2 3">
    <name type="scientific">Actinomadura algeriensis</name>
    <dbReference type="NCBI Taxonomy" id="1679523"/>
    <lineage>
        <taxon>Bacteria</taxon>
        <taxon>Bacillati</taxon>
        <taxon>Actinomycetota</taxon>
        <taxon>Actinomycetes</taxon>
        <taxon>Streptosporangiales</taxon>
        <taxon>Thermomonosporaceae</taxon>
        <taxon>Actinomadura</taxon>
    </lineage>
</organism>
<dbReference type="InterPro" id="IPR005152">
    <property type="entry name" value="Lipase_secreted"/>
</dbReference>
<protein>
    <submittedName>
        <fullName evidence="2">Esterase</fullName>
    </submittedName>
</protein>
<evidence type="ECO:0000313" key="2">
    <source>
        <dbReference type="EMBL" id="MBE1531796.1"/>
    </source>
</evidence>
<dbReference type="EMBL" id="JADBDZ010000001">
    <property type="protein sequence ID" value="MBE1531796.1"/>
    <property type="molecule type" value="Genomic_DNA"/>
</dbReference>
<reference evidence="2 3" key="1">
    <citation type="submission" date="2020-10" db="EMBL/GenBank/DDBJ databases">
        <title>Sequencing the genomes of 1000 actinobacteria strains.</title>
        <authorList>
            <person name="Klenk H.-P."/>
        </authorList>
    </citation>
    <scope>NUCLEOTIDE SEQUENCE [LARGE SCALE GENOMIC DNA]</scope>
    <source>
        <strain evidence="2 3">DSM 46744</strain>
    </source>
</reference>
<dbReference type="PROSITE" id="PS51318">
    <property type="entry name" value="TAT"/>
    <property type="match status" value="1"/>
</dbReference>
<evidence type="ECO:0000256" key="1">
    <source>
        <dbReference type="SAM" id="MobiDB-lite"/>
    </source>
</evidence>
<dbReference type="PIRSF" id="PIRSF029171">
    <property type="entry name" value="Esterase_LipA"/>
    <property type="match status" value="1"/>
</dbReference>
<dbReference type="Gene3D" id="1.10.260.130">
    <property type="match status" value="1"/>
</dbReference>
<dbReference type="SUPFAM" id="SSF53474">
    <property type="entry name" value="alpha/beta-Hydrolases"/>
    <property type="match status" value="1"/>
</dbReference>